<proteinExistence type="predicted"/>
<comment type="caution">
    <text evidence="1">The sequence shown here is derived from an EMBL/GenBank/DDBJ whole genome shotgun (WGS) entry which is preliminary data.</text>
</comment>
<dbReference type="Proteomes" id="UP000241118">
    <property type="component" value="Unassembled WGS sequence"/>
</dbReference>
<accession>A0A2P8HR08</accession>
<dbReference type="RefSeq" id="WP_106620158.1">
    <property type="nucleotide sequence ID" value="NZ_PYAX01000024.1"/>
</dbReference>
<protein>
    <submittedName>
        <fullName evidence="1">Uncharacterized protein</fullName>
    </submittedName>
</protein>
<name>A0A2P8HR08_SACCR</name>
<dbReference type="AlphaFoldDB" id="A0A2P8HR08"/>
<dbReference type="EMBL" id="PYAX01000024">
    <property type="protein sequence ID" value="PSL48656.1"/>
    <property type="molecule type" value="Genomic_DNA"/>
</dbReference>
<reference evidence="1 2" key="1">
    <citation type="submission" date="2018-03" db="EMBL/GenBank/DDBJ databases">
        <title>Genomic Encyclopedia of Type Strains, Phase III (KMG-III): the genomes of soil and plant-associated and newly described type strains.</title>
        <authorList>
            <person name="Whitman W."/>
        </authorList>
    </citation>
    <scope>NUCLEOTIDE SEQUENCE [LARGE SCALE GENOMIC DNA]</scope>
    <source>
        <strain evidence="1 2">CGMCC 4.7097</strain>
    </source>
</reference>
<gene>
    <name evidence="1" type="ORF">B0I31_12443</name>
</gene>
<organism evidence="1 2">
    <name type="scientific">Saccharothrix carnea</name>
    <dbReference type="NCBI Taxonomy" id="1280637"/>
    <lineage>
        <taxon>Bacteria</taxon>
        <taxon>Bacillati</taxon>
        <taxon>Actinomycetota</taxon>
        <taxon>Actinomycetes</taxon>
        <taxon>Pseudonocardiales</taxon>
        <taxon>Pseudonocardiaceae</taxon>
        <taxon>Saccharothrix</taxon>
    </lineage>
</organism>
<evidence type="ECO:0000313" key="2">
    <source>
        <dbReference type="Proteomes" id="UP000241118"/>
    </source>
</evidence>
<sequence length="224" mass="25482">MRLAGKEWRTLVSAVRLGGDSYRVIRPAHPIAHAALREHWTGAQLSVDRAATVDLAFAWWLAARSPHSLVYLPLRSGPSSCGEECGGRELDLVLLHHSLQFPVSRWKQVRARLSRSAVHKVTLGPEAFRAFGAEEHDRRNHREFQDHLRWSVAADTLFVIGSRRAYELEGDTVRELAEDYPARLAESPDRHFCAEIELGRLKLSNADARNPWSTLHVECCNRHW</sequence>
<keyword evidence="2" id="KW-1185">Reference proteome</keyword>
<dbReference type="OrthoDB" id="3387657at2"/>
<evidence type="ECO:0000313" key="1">
    <source>
        <dbReference type="EMBL" id="PSL48656.1"/>
    </source>
</evidence>